<sequence length="213" mass="23468">MLDWIVSNLGWKPLRLATPAGNPLVRLNLNHFILCDAPVPAGGRANAGQRPFAFRPAVDWRCFYASLRIASPRGKNGHEASTVLSNLKHRQSVAYKVLQMSLSVTNRYSKLREGAISCPPSGVDKFRKSNMLSVDYGTPCKAACALFRRAHDRFINRLGGCCCCLQVEPSPVESATRGTVIEYDDKFCETIWAGARAGVLRESEPAREPARCS</sequence>
<evidence type="ECO:0000313" key="2">
    <source>
        <dbReference type="Proteomes" id="UP000299102"/>
    </source>
</evidence>
<organism evidence="1 2">
    <name type="scientific">Eumeta variegata</name>
    <name type="common">Bagworm moth</name>
    <name type="synonym">Eumeta japonica</name>
    <dbReference type="NCBI Taxonomy" id="151549"/>
    <lineage>
        <taxon>Eukaryota</taxon>
        <taxon>Metazoa</taxon>
        <taxon>Ecdysozoa</taxon>
        <taxon>Arthropoda</taxon>
        <taxon>Hexapoda</taxon>
        <taxon>Insecta</taxon>
        <taxon>Pterygota</taxon>
        <taxon>Neoptera</taxon>
        <taxon>Endopterygota</taxon>
        <taxon>Lepidoptera</taxon>
        <taxon>Glossata</taxon>
        <taxon>Ditrysia</taxon>
        <taxon>Tineoidea</taxon>
        <taxon>Psychidae</taxon>
        <taxon>Oiketicinae</taxon>
        <taxon>Eumeta</taxon>
    </lineage>
</organism>
<dbReference type="Proteomes" id="UP000299102">
    <property type="component" value="Unassembled WGS sequence"/>
</dbReference>
<comment type="caution">
    <text evidence="1">The sequence shown here is derived from an EMBL/GenBank/DDBJ whole genome shotgun (WGS) entry which is preliminary data.</text>
</comment>
<proteinExistence type="predicted"/>
<evidence type="ECO:0000313" key="1">
    <source>
        <dbReference type="EMBL" id="GBP30297.1"/>
    </source>
</evidence>
<accession>A0A4C1UW99</accession>
<reference evidence="1 2" key="1">
    <citation type="journal article" date="2019" name="Commun. Biol.">
        <title>The bagworm genome reveals a unique fibroin gene that provides high tensile strength.</title>
        <authorList>
            <person name="Kono N."/>
            <person name="Nakamura H."/>
            <person name="Ohtoshi R."/>
            <person name="Tomita M."/>
            <person name="Numata K."/>
            <person name="Arakawa K."/>
        </authorList>
    </citation>
    <scope>NUCLEOTIDE SEQUENCE [LARGE SCALE GENOMIC DNA]</scope>
</reference>
<gene>
    <name evidence="1" type="ORF">EVAR_27910_1</name>
</gene>
<dbReference type="AlphaFoldDB" id="A0A4C1UW99"/>
<dbReference type="EMBL" id="BGZK01000231">
    <property type="protein sequence ID" value="GBP30297.1"/>
    <property type="molecule type" value="Genomic_DNA"/>
</dbReference>
<keyword evidence="2" id="KW-1185">Reference proteome</keyword>
<protein>
    <submittedName>
        <fullName evidence="1">Uncharacterized protein</fullName>
    </submittedName>
</protein>
<name>A0A4C1UW99_EUMVA</name>